<organism evidence="2">
    <name type="scientific">Anguilla anguilla</name>
    <name type="common">European freshwater eel</name>
    <name type="synonym">Muraena anguilla</name>
    <dbReference type="NCBI Taxonomy" id="7936"/>
    <lineage>
        <taxon>Eukaryota</taxon>
        <taxon>Metazoa</taxon>
        <taxon>Chordata</taxon>
        <taxon>Craniata</taxon>
        <taxon>Vertebrata</taxon>
        <taxon>Euteleostomi</taxon>
        <taxon>Actinopterygii</taxon>
        <taxon>Neopterygii</taxon>
        <taxon>Teleostei</taxon>
        <taxon>Anguilliformes</taxon>
        <taxon>Anguillidae</taxon>
        <taxon>Anguilla</taxon>
    </lineage>
</organism>
<keyword evidence="1" id="KW-0812">Transmembrane</keyword>
<name>A0A0E9V2A0_ANGAN</name>
<dbReference type="EMBL" id="GBXM01037007">
    <property type="protein sequence ID" value="JAH71570.1"/>
    <property type="molecule type" value="Transcribed_RNA"/>
</dbReference>
<evidence type="ECO:0000313" key="2">
    <source>
        <dbReference type="EMBL" id="JAH71570.1"/>
    </source>
</evidence>
<accession>A0A0E9V2A0</accession>
<feature type="transmembrane region" description="Helical" evidence="1">
    <location>
        <begin position="27"/>
        <end position="46"/>
    </location>
</feature>
<reference evidence="2" key="2">
    <citation type="journal article" date="2015" name="Fish Shellfish Immunol.">
        <title>Early steps in the European eel (Anguilla anguilla)-Vibrio vulnificus interaction in the gills: Role of the RtxA13 toxin.</title>
        <authorList>
            <person name="Callol A."/>
            <person name="Pajuelo D."/>
            <person name="Ebbesson L."/>
            <person name="Teles M."/>
            <person name="MacKenzie S."/>
            <person name="Amaro C."/>
        </authorList>
    </citation>
    <scope>NUCLEOTIDE SEQUENCE</scope>
</reference>
<sequence>MITRPTSWPHRGASGHLSSMRDRWPNLFFHPSSVLILWTCHLSLVFDF</sequence>
<keyword evidence="1" id="KW-1133">Transmembrane helix</keyword>
<reference evidence="2" key="1">
    <citation type="submission" date="2014-11" db="EMBL/GenBank/DDBJ databases">
        <authorList>
            <person name="Amaro Gonzalez C."/>
        </authorList>
    </citation>
    <scope>NUCLEOTIDE SEQUENCE</scope>
</reference>
<proteinExistence type="predicted"/>
<keyword evidence="1" id="KW-0472">Membrane</keyword>
<evidence type="ECO:0000256" key="1">
    <source>
        <dbReference type="SAM" id="Phobius"/>
    </source>
</evidence>
<protein>
    <submittedName>
        <fullName evidence="2">Uncharacterized protein</fullName>
    </submittedName>
</protein>
<dbReference type="AlphaFoldDB" id="A0A0E9V2A0"/>